<dbReference type="GO" id="GO:0005737">
    <property type="term" value="C:cytoplasm"/>
    <property type="evidence" value="ECO:0007669"/>
    <property type="project" value="UniProtKB-SubCell"/>
</dbReference>
<keyword evidence="7" id="KW-0539">Nucleus</keyword>
<feature type="domain" description="VLIG-type G" evidence="9">
    <location>
        <begin position="615"/>
        <end position="687"/>
    </location>
</feature>
<reference evidence="10" key="1">
    <citation type="submission" date="2025-08" db="UniProtKB">
        <authorList>
            <consortium name="Ensembl"/>
        </authorList>
    </citation>
    <scope>IDENTIFICATION</scope>
</reference>
<sequence>MNNSTNIFEKLDLIDLFPKKIKLNDILVIGSLSLCLNQPDTVEDLKSQYLYKLMILDYNVRYLSFKPVATGSLLEDDGTAFDDFDFFNTNEEPTSGADLAGTASHIHPMDIHMAVFHCANDFLRQYMYTKLSACQFALPFLVPKPCTEVLEFPLWPLRHIKKSWQSMTNSSADNPGKYQIRQMFSTPVPVVSFVRLGSSFISKSQILNSVISKQRHNVFFNRHCKGSAPNSMLMNGVVEIAWYCPGGKKDDIFDDCVAFLNLHGDAKDHQQQLEFLQAVSTVNVLLLSEQPQDEETKTICQNLSQSPVPLICLFTESERVQGSKNPLKVRLAAKNRNEAELTEELITNIKQCTGKYNKKQSIKNCSNEARKLKFKVDEDKQSFKEGHELAQTLVCLLKEKGISDIKKEFLPLHGELWHNWCLKNKQQYRLSCQTNETIEQQKDVILSDMKATRQKQREIALSLNDFMRSFLDCLTSSDHSEDTKFYMLQWLRVLLDESSSDDLAKLEENYHSIWSQMKNVPKTKEKAEELDMLSKELNSISEKMAASTIGLQHIMREVGQMYECSVKESVGALPALGAEMLISGYPLELMDGDESHVPLIWVQAVLKSLIDKLGDKKVYVLSILGLQSSGKSTLLNTMFGLQFTVSAGRCTRGAFMQMLKVDENVREEFGFDFLLVVDTEGLRSPELKKYGQWSWKLRKFSLETQTKLENQIGSNNISDVNTTDLISDFDDVYTGLKREIETHFKEDKHAEILIKWKGNVENRLESLKNELIEKTLKQCKILIENKRSMTELEQKKSHYEKNLMQKSKTMATSLKDKRLTDEEVEKEFSSLWVEWVAEIANDQLPDEPVHIKAVVESILYSCFQKQADIMNKIKTISKKGTFEFTKKKHISQSVMAAKWESFKETFGMGTLQEFAEKLHRNVNHMVDEYIRNKELEKTDFNNNFIFEILDEVERHIQEFERNENVKFTNEYRVDLSVLVCLGSVQRFQRMHESFKKANNPITYLQSKRKQYFQMFKNYCKGANSVTIFAKFLFKNILPAVEEAIYNQIKLHIIDSMKCNNPAFSGNRCNLENHILRHLAMQKNFEFYDEYIHNPKSYFKRFIGEHVETFCKDYKKLQEMFRGRLEEIKLCILRICTEVSEEVNLKNGNASTWLDHFCTKLGDHMVINRQSLTSIQDEDISDTKFLKEMIAKYLEEVVKSENMEKVDASSQHLRLLKQKTTEILFKQLEGCWAQCPFCKAICTNTITNHSDDHRVQFHRSCAMGHVHYYKTDEFSITFCTTDVSSDGSFIIPPDEKWIPYKSYRDAGDPYDKWSITADGSTQGYWKWFICRFQKDWEDRCGCKFKGKGAIPDSWRKITEESYL</sequence>
<name>A0A3B3S9J3_9TELE</name>
<accession>A0A3B3S9J3</accession>
<dbReference type="InterPro" id="IPR027417">
    <property type="entry name" value="P-loop_NTPase"/>
</dbReference>
<evidence type="ECO:0000259" key="9">
    <source>
        <dbReference type="PROSITE" id="PS51717"/>
    </source>
</evidence>
<dbReference type="Gene3D" id="3.40.50.300">
    <property type="entry name" value="P-loop containing nucleotide triphosphate hydrolases"/>
    <property type="match status" value="1"/>
</dbReference>
<evidence type="ECO:0000256" key="1">
    <source>
        <dbReference type="ARBA" id="ARBA00004123"/>
    </source>
</evidence>
<protein>
    <recommendedName>
        <fullName evidence="9">VLIG-type G domain-containing protein</fullName>
    </recommendedName>
</protein>
<dbReference type="GeneTree" id="ENSGT00940000154393"/>
<keyword evidence="8" id="KW-0175">Coiled coil</keyword>
<keyword evidence="11" id="KW-1185">Reference proteome</keyword>
<comment type="subcellular location">
    <subcellularLocation>
        <location evidence="2">Cytoplasm</location>
    </subcellularLocation>
    <subcellularLocation>
        <location evidence="1">Nucleus</location>
    </subcellularLocation>
</comment>
<dbReference type="InterPro" id="IPR057365">
    <property type="entry name" value="URGCP"/>
</dbReference>
<dbReference type="GO" id="GO:0005634">
    <property type="term" value="C:nucleus"/>
    <property type="evidence" value="ECO:0007669"/>
    <property type="project" value="UniProtKB-SubCell"/>
</dbReference>
<evidence type="ECO:0000256" key="8">
    <source>
        <dbReference type="SAM" id="Coils"/>
    </source>
</evidence>
<feature type="coiled-coil region" evidence="8">
    <location>
        <begin position="757"/>
        <end position="809"/>
    </location>
</feature>
<evidence type="ECO:0000256" key="5">
    <source>
        <dbReference type="ARBA" id="ARBA00022741"/>
    </source>
</evidence>
<evidence type="ECO:0000256" key="7">
    <source>
        <dbReference type="ARBA" id="ARBA00023242"/>
    </source>
</evidence>
<keyword evidence="4" id="KW-0963">Cytoplasm</keyword>
<keyword evidence="6" id="KW-0342">GTP-binding</keyword>
<dbReference type="SUPFAM" id="SSF52540">
    <property type="entry name" value="P-loop containing nucleoside triphosphate hydrolases"/>
    <property type="match status" value="1"/>
</dbReference>
<dbReference type="Pfam" id="PF25496">
    <property type="entry name" value="URGCP"/>
    <property type="match status" value="1"/>
</dbReference>
<evidence type="ECO:0000313" key="11">
    <source>
        <dbReference type="Proteomes" id="UP000261540"/>
    </source>
</evidence>
<keyword evidence="5" id="KW-0547">Nucleotide-binding</keyword>
<dbReference type="InterPro" id="IPR030383">
    <property type="entry name" value="G_VLIG_dom"/>
</dbReference>
<dbReference type="Proteomes" id="UP000261540">
    <property type="component" value="Unplaced"/>
</dbReference>
<dbReference type="Ensembl" id="ENSPKIT00000007439.1">
    <property type="protein sequence ID" value="ENSPKIP00000026681.1"/>
    <property type="gene ID" value="ENSPKIG00000009060.1"/>
</dbReference>
<evidence type="ECO:0000256" key="2">
    <source>
        <dbReference type="ARBA" id="ARBA00004496"/>
    </source>
</evidence>
<organism evidence="10 11">
    <name type="scientific">Paramormyrops kingsleyae</name>
    <dbReference type="NCBI Taxonomy" id="1676925"/>
    <lineage>
        <taxon>Eukaryota</taxon>
        <taxon>Metazoa</taxon>
        <taxon>Chordata</taxon>
        <taxon>Craniata</taxon>
        <taxon>Vertebrata</taxon>
        <taxon>Euteleostomi</taxon>
        <taxon>Actinopterygii</taxon>
        <taxon>Neopterygii</taxon>
        <taxon>Teleostei</taxon>
        <taxon>Osteoglossocephala</taxon>
        <taxon>Osteoglossomorpha</taxon>
        <taxon>Osteoglossiformes</taxon>
        <taxon>Mormyridae</taxon>
        <taxon>Paramormyrops</taxon>
    </lineage>
</organism>
<proteinExistence type="inferred from homology"/>
<dbReference type="PANTHER" id="PTHR22796:SF6">
    <property type="entry name" value="INTERFERON-INDUCED VERY LARGE GTPASE 1-RELATED"/>
    <property type="match status" value="1"/>
</dbReference>
<evidence type="ECO:0000256" key="4">
    <source>
        <dbReference type="ARBA" id="ARBA00022490"/>
    </source>
</evidence>
<evidence type="ECO:0000313" key="10">
    <source>
        <dbReference type="Ensembl" id="ENSPKIP00000026681.1"/>
    </source>
</evidence>
<dbReference type="GO" id="GO:0005525">
    <property type="term" value="F:GTP binding"/>
    <property type="evidence" value="ECO:0007669"/>
    <property type="project" value="UniProtKB-KW"/>
</dbReference>
<comment type="similarity">
    <text evidence="3">Belongs to the TRAFAC class dynamin-like GTPase superfamily. Very large inducible GTPase (VLIG) family.</text>
</comment>
<dbReference type="Pfam" id="PF25683">
    <property type="entry name" value="URGCP_GTPase"/>
    <property type="match status" value="1"/>
</dbReference>
<dbReference type="PANTHER" id="PTHR22796">
    <property type="entry name" value="URG4-RELATED"/>
    <property type="match status" value="1"/>
</dbReference>
<dbReference type="PROSITE" id="PS51717">
    <property type="entry name" value="G_VLIG"/>
    <property type="match status" value="1"/>
</dbReference>
<evidence type="ECO:0000256" key="6">
    <source>
        <dbReference type="ARBA" id="ARBA00023134"/>
    </source>
</evidence>
<reference evidence="10" key="2">
    <citation type="submission" date="2025-09" db="UniProtKB">
        <authorList>
            <consortium name="Ensembl"/>
        </authorList>
    </citation>
    <scope>IDENTIFICATION</scope>
</reference>
<evidence type="ECO:0000256" key="3">
    <source>
        <dbReference type="ARBA" id="ARBA00006828"/>
    </source>
</evidence>